<dbReference type="SFLD" id="SFLDS00052">
    <property type="entry name" value="Ferric_Reductase_Domain"/>
    <property type="match status" value="1"/>
</dbReference>
<evidence type="ECO:0000256" key="3">
    <source>
        <dbReference type="ARBA" id="ARBA00022448"/>
    </source>
</evidence>
<dbReference type="Gene3D" id="3.40.50.80">
    <property type="entry name" value="Nucleotide-binding domain of ferredoxin-NADP reductase (FNR) module"/>
    <property type="match status" value="1"/>
</dbReference>
<dbReference type="RefSeq" id="XP_009541845.1">
    <property type="nucleotide sequence ID" value="XM_009543550.1"/>
</dbReference>
<evidence type="ECO:0000256" key="12">
    <source>
        <dbReference type="SAM" id="Phobius"/>
    </source>
</evidence>
<evidence type="ECO:0000256" key="8">
    <source>
        <dbReference type="ARBA" id="ARBA00023065"/>
    </source>
</evidence>
<feature type="transmembrane region" description="Helical" evidence="12">
    <location>
        <begin position="46"/>
        <end position="64"/>
    </location>
</feature>
<dbReference type="Proteomes" id="UP000030671">
    <property type="component" value="Unassembled WGS sequence"/>
</dbReference>
<evidence type="ECO:0000256" key="1">
    <source>
        <dbReference type="ARBA" id="ARBA00004141"/>
    </source>
</evidence>
<keyword evidence="15" id="KW-1185">Reference proteome</keyword>
<dbReference type="Pfam" id="PF01794">
    <property type="entry name" value="Ferric_reduct"/>
    <property type="match status" value="1"/>
</dbReference>
<feature type="compositionally biased region" description="Polar residues" evidence="11">
    <location>
        <begin position="742"/>
        <end position="763"/>
    </location>
</feature>
<name>W4KJI1_HETIT</name>
<keyword evidence="4 12" id="KW-0812">Transmembrane</keyword>
<dbReference type="EMBL" id="KI925455">
    <property type="protein sequence ID" value="ETW85849.1"/>
    <property type="molecule type" value="Genomic_DNA"/>
</dbReference>
<organism evidence="14 15">
    <name type="scientific">Heterobasidion irregulare (strain TC 32-1)</name>
    <dbReference type="NCBI Taxonomy" id="747525"/>
    <lineage>
        <taxon>Eukaryota</taxon>
        <taxon>Fungi</taxon>
        <taxon>Dikarya</taxon>
        <taxon>Basidiomycota</taxon>
        <taxon>Agaricomycotina</taxon>
        <taxon>Agaricomycetes</taxon>
        <taxon>Russulales</taxon>
        <taxon>Bondarzewiaceae</taxon>
        <taxon>Heterobasidion</taxon>
        <taxon>Heterobasidion annosum species complex</taxon>
    </lineage>
</organism>
<feature type="transmembrane region" description="Helical" evidence="12">
    <location>
        <begin position="176"/>
        <end position="199"/>
    </location>
</feature>
<reference evidence="14 15" key="1">
    <citation type="journal article" date="2012" name="New Phytol.">
        <title>Insight into trade-off between wood decay and parasitism from the genome of a fungal forest pathogen.</title>
        <authorList>
            <person name="Olson A."/>
            <person name="Aerts A."/>
            <person name="Asiegbu F."/>
            <person name="Belbahri L."/>
            <person name="Bouzid O."/>
            <person name="Broberg A."/>
            <person name="Canback B."/>
            <person name="Coutinho P.M."/>
            <person name="Cullen D."/>
            <person name="Dalman K."/>
            <person name="Deflorio G."/>
            <person name="van Diepen L.T."/>
            <person name="Dunand C."/>
            <person name="Duplessis S."/>
            <person name="Durling M."/>
            <person name="Gonthier P."/>
            <person name="Grimwood J."/>
            <person name="Fossdal C.G."/>
            <person name="Hansson D."/>
            <person name="Henrissat B."/>
            <person name="Hietala A."/>
            <person name="Himmelstrand K."/>
            <person name="Hoffmeister D."/>
            <person name="Hogberg N."/>
            <person name="James T.Y."/>
            <person name="Karlsson M."/>
            <person name="Kohler A."/>
            <person name="Kues U."/>
            <person name="Lee Y.H."/>
            <person name="Lin Y.C."/>
            <person name="Lind M."/>
            <person name="Lindquist E."/>
            <person name="Lombard V."/>
            <person name="Lucas S."/>
            <person name="Lunden K."/>
            <person name="Morin E."/>
            <person name="Murat C."/>
            <person name="Park J."/>
            <person name="Raffaello T."/>
            <person name="Rouze P."/>
            <person name="Salamov A."/>
            <person name="Schmutz J."/>
            <person name="Solheim H."/>
            <person name="Stahlberg J."/>
            <person name="Velez H."/>
            <person name="de Vries R.P."/>
            <person name="Wiebenga A."/>
            <person name="Woodward S."/>
            <person name="Yakovlev I."/>
            <person name="Garbelotto M."/>
            <person name="Martin F."/>
            <person name="Grigoriev I.V."/>
            <person name="Stenlid J."/>
        </authorList>
    </citation>
    <scope>NUCLEOTIDE SEQUENCE [LARGE SCALE GENOMIC DNA]</scope>
    <source>
        <strain evidence="14 15">TC 32-1</strain>
    </source>
</reference>
<dbReference type="GO" id="GO:0015677">
    <property type="term" value="P:copper ion import"/>
    <property type="evidence" value="ECO:0007669"/>
    <property type="project" value="TreeGrafter"/>
</dbReference>
<comment type="subcellular location">
    <subcellularLocation>
        <location evidence="1">Membrane</location>
        <topology evidence="1">Multi-pass membrane protein</topology>
    </subcellularLocation>
</comment>
<gene>
    <name evidence="14" type="ORF">HETIRDRAFT_60484</name>
</gene>
<dbReference type="PANTHER" id="PTHR32361:SF9">
    <property type="entry name" value="FERRIC REDUCTASE TRANSMEMBRANE COMPONENT 3-RELATED"/>
    <property type="match status" value="1"/>
</dbReference>
<keyword evidence="6 12" id="KW-1133">Transmembrane helix</keyword>
<proteinExistence type="inferred from homology"/>
<dbReference type="Pfam" id="PF08022">
    <property type="entry name" value="FAD_binding_8"/>
    <property type="match status" value="1"/>
</dbReference>
<dbReference type="GO" id="GO:0000293">
    <property type="term" value="F:ferric-chelate reductase activity"/>
    <property type="evidence" value="ECO:0007669"/>
    <property type="project" value="UniProtKB-ARBA"/>
</dbReference>
<keyword evidence="10" id="KW-0325">Glycoprotein</keyword>
<dbReference type="InParanoid" id="W4KJI1"/>
<evidence type="ECO:0000256" key="2">
    <source>
        <dbReference type="ARBA" id="ARBA00006278"/>
    </source>
</evidence>
<keyword evidence="8" id="KW-0406">Ion transport</keyword>
<dbReference type="InterPro" id="IPR013121">
    <property type="entry name" value="Fe_red_NAD-bd_6"/>
</dbReference>
<feature type="transmembrane region" description="Helical" evidence="12">
    <location>
        <begin position="528"/>
        <end position="547"/>
    </location>
</feature>
<keyword evidence="3" id="KW-0813">Transport</keyword>
<dbReference type="Pfam" id="PF08030">
    <property type="entry name" value="NAD_binding_6"/>
    <property type="match status" value="1"/>
</dbReference>
<dbReference type="GO" id="GO:0006879">
    <property type="term" value="P:intracellular iron ion homeostasis"/>
    <property type="evidence" value="ECO:0007669"/>
    <property type="project" value="TreeGrafter"/>
</dbReference>
<dbReference type="InterPro" id="IPR013112">
    <property type="entry name" value="FAD-bd_8"/>
</dbReference>
<comment type="similarity">
    <text evidence="2">Belongs to the ferric reductase (FRE) family.</text>
</comment>
<dbReference type="OrthoDB" id="10006946at2759"/>
<dbReference type="InterPro" id="IPR017927">
    <property type="entry name" value="FAD-bd_FR_type"/>
</dbReference>
<keyword evidence="9 12" id="KW-0472">Membrane</keyword>
<feature type="transmembrane region" description="Helical" evidence="12">
    <location>
        <begin position="116"/>
        <end position="138"/>
    </location>
</feature>
<dbReference type="STRING" id="747525.W4KJI1"/>
<dbReference type="KEGG" id="hir:HETIRDRAFT_60484"/>
<dbReference type="GeneID" id="20678514"/>
<feature type="transmembrane region" description="Helical" evidence="12">
    <location>
        <begin position="231"/>
        <end position="248"/>
    </location>
</feature>
<dbReference type="InterPro" id="IPR039261">
    <property type="entry name" value="FNR_nucleotide-bd"/>
</dbReference>
<evidence type="ECO:0000256" key="11">
    <source>
        <dbReference type="SAM" id="MobiDB-lite"/>
    </source>
</evidence>
<evidence type="ECO:0000313" key="15">
    <source>
        <dbReference type="Proteomes" id="UP000030671"/>
    </source>
</evidence>
<feature type="transmembrane region" description="Helical" evidence="12">
    <location>
        <begin position="268"/>
        <end position="285"/>
    </location>
</feature>
<keyword evidence="7" id="KW-0560">Oxidoreductase</keyword>
<dbReference type="CDD" id="cd06186">
    <property type="entry name" value="NOX_Duox_like_FAD_NADP"/>
    <property type="match status" value="1"/>
</dbReference>
<evidence type="ECO:0000259" key="13">
    <source>
        <dbReference type="PROSITE" id="PS51384"/>
    </source>
</evidence>
<evidence type="ECO:0000313" key="14">
    <source>
        <dbReference type="EMBL" id="ETW85849.1"/>
    </source>
</evidence>
<evidence type="ECO:0000256" key="4">
    <source>
        <dbReference type="ARBA" id="ARBA00022692"/>
    </source>
</evidence>
<dbReference type="InterPro" id="IPR013130">
    <property type="entry name" value="Fe3_Rdtase_TM_dom"/>
</dbReference>
<protein>
    <submittedName>
        <fullName evidence="14">Ferric reductase</fullName>
    </submittedName>
</protein>
<dbReference type="SFLD" id="SFLDG01168">
    <property type="entry name" value="Ferric_reductase_subgroup_(FRE"/>
    <property type="match status" value="1"/>
</dbReference>
<dbReference type="GO" id="GO:0006826">
    <property type="term" value="P:iron ion transport"/>
    <property type="evidence" value="ECO:0007669"/>
    <property type="project" value="TreeGrafter"/>
</dbReference>
<dbReference type="eggNOG" id="KOG0039">
    <property type="taxonomic scope" value="Eukaryota"/>
</dbReference>
<dbReference type="PROSITE" id="PS51384">
    <property type="entry name" value="FAD_FR"/>
    <property type="match status" value="1"/>
</dbReference>
<feature type="transmembrane region" description="Helical" evidence="12">
    <location>
        <begin position="297"/>
        <end position="314"/>
    </location>
</feature>
<dbReference type="GO" id="GO:0005886">
    <property type="term" value="C:plasma membrane"/>
    <property type="evidence" value="ECO:0007669"/>
    <property type="project" value="TreeGrafter"/>
</dbReference>
<evidence type="ECO:0000256" key="5">
    <source>
        <dbReference type="ARBA" id="ARBA00022982"/>
    </source>
</evidence>
<dbReference type="PANTHER" id="PTHR32361">
    <property type="entry name" value="FERRIC/CUPRIC REDUCTASE TRANSMEMBRANE COMPONENT"/>
    <property type="match status" value="1"/>
</dbReference>
<evidence type="ECO:0000256" key="9">
    <source>
        <dbReference type="ARBA" id="ARBA00023136"/>
    </source>
</evidence>
<dbReference type="HOGENOM" id="CLU_009442_0_0_1"/>
<evidence type="ECO:0000256" key="6">
    <source>
        <dbReference type="ARBA" id="ARBA00022989"/>
    </source>
</evidence>
<feature type="domain" description="FAD-binding FR-type" evidence="13">
    <location>
        <begin position="390"/>
        <end position="520"/>
    </location>
</feature>
<sequence length="956" mass="106977">MSSGSSTPSSTASLTPNPTTPAIVDDLEWITAYLTIHRLSETSWRYAYLLWIVIASVSFIFAFFHSMGLRGGAVGAYWSKWSLRRRTWRKKHSLAMAKRRGQPHKQPIPLPSNAQILSLTLLSIAAFAVMVVGPDYLAPSNKLWEFRRDSVLMLRTVNYDASMFFKFQPQYTISKAWWTAGGRAGLIAFALFPLCILFALKAPPFAIFAIPFFINLHFDKLMWLHRWLGRLIWFISAVHVALWSVQLIEDRRVGTGQIAYVYAWQYPKFLYAWTAFGLFTLLIILSLQPIRDRHYEAFYFLHILLVPLTIIMSALHHPPVWWWCWAALALWIGERTWRGTRWLYMNGFVGSHVSSSHHLERHISAKELELRRLEPHDGAVLNGDKQSRNPRYVPPSGYAHVELLAGRTIRLRLITPGYLTWAPGQNFLLCVPSVSKFLSHPFTSASVCDEQIAGDDGRMLVFLIRAKNGWTKDLWDAIVALTSGSRKHPQSESPPIDDLPAMGILMRCWVDGPFGSTSRADWGMYSSVLIVAGGSGVSFGLSVLKYLSLCMSGREGRFLGGSGSRSGTRFQTQKVRFVWVVREFSHIQWCATTLRQCRALVPTQFLQIEIFVTNFKPSARHLPSSPRFPPTPLSASTKTALLSPTPRFVQKGKHVKRSESTIGSDDPHRSDTEPADAYVDLSYYTGEFNENSEPNIGELGHEEHVLDLTNFDGDNDDQIPGESSMNHTVKKEGRIRRALSRRLSNSQGPFGDLSLQSAATLPSSLPHDPSNRLSVVPEGHSRNGSRDSQRVLSEVDLDNLVDDEHRAPLNIAIPSPRHSQASFHSYGRQDAVFSAIPRTPDWDTRSAVSDVNSLHALMPRVGTGAFGEQVQLQWDEGEMQDINVMAEFAIPGRPKLDVILRDEVGSAAGAVAVACCGPTTLNAVIRKIVASQIDPARIRRGDMSGSIALVAEEFSY</sequence>
<dbReference type="InterPro" id="IPR051410">
    <property type="entry name" value="Ferric/Cupric_Reductase"/>
</dbReference>
<evidence type="ECO:0000256" key="10">
    <source>
        <dbReference type="ARBA" id="ARBA00023180"/>
    </source>
</evidence>
<accession>W4KJI1</accession>
<dbReference type="AlphaFoldDB" id="W4KJI1"/>
<evidence type="ECO:0000256" key="7">
    <source>
        <dbReference type="ARBA" id="ARBA00023002"/>
    </source>
</evidence>
<feature type="compositionally biased region" description="Basic and acidic residues" evidence="11">
    <location>
        <begin position="779"/>
        <end position="789"/>
    </location>
</feature>
<feature type="region of interest" description="Disordered" evidence="11">
    <location>
        <begin position="649"/>
        <end position="675"/>
    </location>
</feature>
<feature type="region of interest" description="Disordered" evidence="11">
    <location>
        <begin position="708"/>
        <end position="790"/>
    </location>
</feature>
<keyword evidence="5" id="KW-0249">Electron transport</keyword>